<protein>
    <recommendedName>
        <fullName evidence="2">Alpha/beta hydrolase fold-3 domain-containing protein</fullName>
    </recommendedName>
</protein>
<evidence type="ECO:0000313" key="1">
    <source>
        <dbReference type="EMBL" id="CAE0136368.1"/>
    </source>
</evidence>
<accession>A0A7S3FAB6</accession>
<proteinExistence type="predicted"/>
<gene>
    <name evidence="1" type="ORF">HERI1096_LOCUS31205</name>
</gene>
<reference evidence="1" key="1">
    <citation type="submission" date="2021-01" db="EMBL/GenBank/DDBJ databases">
        <authorList>
            <person name="Corre E."/>
            <person name="Pelletier E."/>
            <person name="Niang G."/>
            <person name="Scheremetjew M."/>
            <person name="Finn R."/>
            <person name="Kale V."/>
            <person name="Holt S."/>
            <person name="Cochrane G."/>
            <person name="Meng A."/>
            <person name="Brown T."/>
            <person name="Cohen L."/>
        </authorList>
    </citation>
    <scope>NUCLEOTIDE SEQUENCE</scope>
    <source>
        <strain evidence="1">CCMP281</strain>
    </source>
</reference>
<organism evidence="1">
    <name type="scientific">Haptolina ericina</name>
    <dbReference type="NCBI Taxonomy" id="156174"/>
    <lineage>
        <taxon>Eukaryota</taxon>
        <taxon>Haptista</taxon>
        <taxon>Haptophyta</taxon>
        <taxon>Prymnesiophyceae</taxon>
        <taxon>Prymnesiales</taxon>
        <taxon>Prymnesiaceae</taxon>
        <taxon>Haptolina</taxon>
    </lineage>
</organism>
<name>A0A7S3FAB6_9EUKA</name>
<evidence type="ECO:0008006" key="2">
    <source>
        <dbReference type="Google" id="ProtNLM"/>
    </source>
</evidence>
<dbReference type="AlphaFoldDB" id="A0A7S3FAB6"/>
<sequence length="107" mass="11214">MRAVIGDPADAATAAEASALVSVLAAEPESLPPLVHLMYGGKGDFPFCRPQAAQLRRLLTQSQGGPRVEVLELAGAGHFQTHYELADEGSAWHAALRDVLNGSLALP</sequence>
<dbReference type="EMBL" id="HBHX01056579">
    <property type="protein sequence ID" value="CAE0136368.1"/>
    <property type="molecule type" value="Transcribed_RNA"/>
</dbReference>